<reference evidence="1" key="1">
    <citation type="journal article" date="2020" name="Stud. Mycol.">
        <title>101 Dothideomycetes genomes: a test case for predicting lifestyles and emergence of pathogens.</title>
        <authorList>
            <person name="Haridas S."/>
            <person name="Albert R."/>
            <person name="Binder M."/>
            <person name="Bloem J."/>
            <person name="Labutti K."/>
            <person name="Salamov A."/>
            <person name="Andreopoulos B."/>
            <person name="Baker S."/>
            <person name="Barry K."/>
            <person name="Bills G."/>
            <person name="Bluhm B."/>
            <person name="Cannon C."/>
            <person name="Castanera R."/>
            <person name="Culley D."/>
            <person name="Daum C."/>
            <person name="Ezra D."/>
            <person name="Gonzalez J."/>
            <person name="Henrissat B."/>
            <person name="Kuo A."/>
            <person name="Liang C."/>
            <person name="Lipzen A."/>
            <person name="Lutzoni F."/>
            <person name="Magnuson J."/>
            <person name="Mondo S."/>
            <person name="Nolan M."/>
            <person name="Ohm R."/>
            <person name="Pangilinan J."/>
            <person name="Park H.-J."/>
            <person name="Ramirez L."/>
            <person name="Alfaro M."/>
            <person name="Sun H."/>
            <person name="Tritt A."/>
            <person name="Yoshinaga Y."/>
            <person name="Zwiers L.-H."/>
            <person name="Turgeon B."/>
            <person name="Goodwin S."/>
            <person name="Spatafora J."/>
            <person name="Crous P."/>
            <person name="Grigoriev I."/>
        </authorList>
    </citation>
    <scope>NUCLEOTIDE SEQUENCE</scope>
    <source>
        <strain evidence="1">CBS 207.26</strain>
    </source>
</reference>
<feature type="non-terminal residue" evidence="1">
    <location>
        <position position="99"/>
    </location>
</feature>
<evidence type="ECO:0000313" key="2">
    <source>
        <dbReference type="Proteomes" id="UP000800200"/>
    </source>
</evidence>
<protein>
    <recommendedName>
        <fullName evidence="3">HTH psq-type domain-containing protein</fullName>
    </recommendedName>
</protein>
<organism evidence="1 2">
    <name type="scientific">Zopfia rhizophila CBS 207.26</name>
    <dbReference type="NCBI Taxonomy" id="1314779"/>
    <lineage>
        <taxon>Eukaryota</taxon>
        <taxon>Fungi</taxon>
        <taxon>Dikarya</taxon>
        <taxon>Ascomycota</taxon>
        <taxon>Pezizomycotina</taxon>
        <taxon>Dothideomycetes</taxon>
        <taxon>Dothideomycetes incertae sedis</taxon>
        <taxon>Zopfiaceae</taxon>
        <taxon>Zopfia</taxon>
    </lineage>
</organism>
<dbReference type="AlphaFoldDB" id="A0A6A6DC68"/>
<accession>A0A6A6DC68</accession>
<proteinExistence type="predicted"/>
<name>A0A6A6DC68_9PEZI</name>
<evidence type="ECO:0000313" key="1">
    <source>
        <dbReference type="EMBL" id="KAF2175809.1"/>
    </source>
</evidence>
<dbReference type="EMBL" id="ML994724">
    <property type="protein sequence ID" value="KAF2175809.1"/>
    <property type="molecule type" value="Genomic_DNA"/>
</dbReference>
<evidence type="ECO:0008006" key="3">
    <source>
        <dbReference type="Google" id="ProtNLM"/>
    </source>
</evidence>
<dbReference type="OrthoDB" id="71166at2759"/>
<feature type="non-terminal residue" evidence="1">
    <location>
        <position position="1"/>
    </location>
</feature>
<dbReference type="Proteomes" id="UP000800200">
    <property type="component" value="Unassembled WGS sequence"/>
</dbReference>
<sequence length="99" mass="11583">SLYQVSKLFDVPYTTLKYRNQGRQSAKTFQQSQQRLLTQEELSVKKCILQTAAWGWPIIISYLEGLVVDLLRKRGDKEPLGVNWYKGYLARHPEIKLKL</sequence>
<keyword evidence="2" id="KW-1185">Reference proteome</keyword>
<gene>
    <name evidence="1" type="ORF">K469DRAFT_539211</name>
</gene>